<dbReference type="Gene3D" id="3.40.50.880">
    <property type="match status" value="1"/>
</dbReference>
<keyword evidence="11" id="KW-1185">Reference proteome</keyword>
<dbReference type="GO" id="GO:0005975">
    <property type="term" value="P:carbohydrate metabolic process"/>
    <property type="evidence" value="ECO:0007669"/>
    <property type="project" value="InterPro"/>
</dbReference>
<gene>
    <name evidence="10" type="ORF">Dsi01nite_081780</name>
</gene>
<dbReference type="Pfam" id="PF08532">
    <property type="entry name" value="Glyco_hydro_42M"/>
    <property type="match status" value="1"/>
</dbReference>
<dbReference type="CDD" id="cd03143">
    <property type="entry name" value="A4_beta-galactosidase_middle_domain"/>
    <property type="match status" value="1"/>
</dbReference>
<reference evidence="10" key="1">
    <citation type="submission" date="2021-01" db="EMBL/GenBank/DDBJ databases">
        <title>Whole genome shotgun sequence of Dactylosporangium siamense NBRC 106093.</title>
        <authorList>
            <person name="Komaki H."/>
            <person name="Tamura T."/>
        </authorList>
    </citation>
    <scope>NUCLEOTIDE SEQUENCE</scope>
    <source>
        <strain evidence="10">NBRC 106093</strain>
    </source>
</reference>
<evidence type="ECO:0000313" key="11">
    <source>
        <dbReference type="Proteomes" id="UP000660611"/>
    </source>
</evidence>
<keyword evidence="6" id="KW-0862">Zinc</keyword>
<evidence type="ECO:0000256" key="1">
    <source>
        <dbReference type="ARBA" id="ARBA00001412"/>
    </source>
</evidence>
<keyword evidence="4" id="KW-0479">Metal-binding</keyword>
<dbReference type="InterPro" id="IPR029062">
    <property type="entry name" value="Class_I_gatase-like"/>
</dbReference>
<feature type="domain" description="Beta-galactosidase trimerisation" evidence="9">
    <location>
        <begin position="447"/>
        <end position="542"/>
    </location>
</feature>
<evidence type="ECO:0000259" key="8">
    <source>
        <dbReference type="Pfam" id="PF02449"/>
    </source>
</evidence>
<dbReference type="InterPro" id="IPR013529">
    <property type="entry name" value="Glyco_hydro_42_N"/>
</dbReference>
<dbReference type="SUPFAM" id="SSF52317">
    <property type="entry name" value="Class I glutamine amidotransferase-like"/>
    <property type="match status" value="1"/>
</dbReference>
<dbReference type="InterPro" id="IPR013738">
    <property type="entry name" value="Beta_galactosidase_Trimer"/>
</dbReference>
<dbReference type="PANTHER" id="PTHR36447">
    <property type="entry name" value="BETA-GALACTOSIDASE GANA"/>
    <property type="match status" value="1"/>
</dbReference>
<proteinExistence type="inferred from homology"/>
<dbReference type="GO" id="GO:0004565">
    <property type="term" value="F:beta-galactosidase activity"/>
    <property type="evidence" value="ECO:0007669"/>
    <property type="project" value="UniProtKB-EC"/>
</dbReference>
<dbReference type="InterPro" id="IPR017853">
    <property type="entry name" value="GH"/>
</dbReference>
<protein>
    <recommendedName>
        <fullName evidence="3">beta-galactosidase</fullName>
        <ecNumber evidence="3">3.2.1.23</ecNumber>
    </recommendedName>
</protein>
<dbReference type="PANTHER" id="PTHR36447:SF2">
    <property type="entry name" value="BETA-GALACTOSIDASE YESZ"/>
    <property type="match status" value="1"/>
</dbReference>
<evidence type="ECO:0000259" key="9">
    <source>
        <dbReference type="Pfam" id="PF08532"/>
    </source>
</evidence>
<dbReference type="RefSeq" id="WP_203851785.1">
    <property type="nucleotide sequence ID" value="NZ_BAAAVW010000014.1"/>
</dbReference>
<accession>A0A919PTW8</accession>
<evidence type="ECO:0000256" key="3">
    <source>
        <dbReference type="ARBA" id="ARBA00012756"/>
    </source>
</evidence>
<evidence type="ECO:0000256" key="4">
    <source>
        <dbReference type="ARBA" id="ARBA00022723"/>
    </source>
</evidence>
<comment type="similarity">
    <text evidence="2">Belongs to the glycosyl hydrolase 42 family.</text>
</comment>
<comment type="caution">
    <text evidence="10">The sequence shown here is derived from an EMBL/GenBank/DDBJ whole genome shotgun (WGS) entry which is preliminary data.</text>
</comment>
<dbReference type="EC" id="3.2.1.23" evidence="3"/>
<comment type="catalytic activity">
    <reaction evidence="1">
        <text>Hydrolysis of terminal non-reducing beta-D-galactose residues in beta-D-galactosides.</text>
        <dbReference type="EC" id="3.2.1.23"/>
    </reaction>
</comment>
<dbReference type="SUPFAM" id="SSF51445">
    <property type="entry name" value="(Trans)glycosidases"/>
    <property type="match status" value="1"/>
</dbReference>
<organism evidence="10 11">
    <name type="scientific">Dactylosporangium siamense</name>
    <dbReference type="NCBI Taxonomy" id="685454"/>
    <lineage>
        <taxon>Bacteria</taxon>
        <taxon>Bacillati</taxon>
        <taxon>Actinomycetota</taxon>
        <taxon>Actinomycetes</taxon>
        <taxon>Micromonosporales</taxon>
        <taxon>Micromonosporaceae</taxon>
        <taxon>Dactylosporangium</taxon>
    </lineage>
</organism>
<dbReference type="GO" id="GO:0046872">
    <property type="term" value="F:metal ion binding"/>
    <property type="evidence" value="ECO:0007669"/>
    <property type="project" value="UniProtKB-KW"/>
</dbReference>
<dbReference type="EMBL" id="BONQ01000128">
    <property type="protein sequence ID" value="GIG50137.1"/>
    <property type="molecule type" value="Genomic_DNA"/>
</dbReference>
<keyword evidence="5" id="KW-0378">Hydrolase</keyword>
<feature type="domain" description="Glycoside hydrolase family 42 N-terminal" evidence="8">
    <location>
        <begin position="33"/>
        <end position="391"/>
    </location>
</feature>
<dbReference type="GO" id="GO:0009341">
    <property type="term" value="C:beta-galactosidase complex"/>
    <property type="evidence" value="ECO:0007669"/>
    <property type="project" value="InterPro"/>
</dbReference>
<dbReference type="Proteomes" id="UP000660611">
    <property type="component" value="Unassembled WGS sequence"/>
</dbReference>
<dbReference type="Gene3D" id="3.20.20.80">
    <property type="entry name" value="Glycosidases"/>
    <property type="match status" value="1"/>
</dbReference>
<sequence length="742" mass="81971">MTKPTFGFFPVGAVHHADYLKQSPPLDPDDYREFMRGEITAMQRLGLTSYDMNFAWFDLEVAPGEFDWRRTDAVYEICAELGLPIFAWIFAELTPRWLVQQHPETAAVAATGYSGPSHSYGSALVRRRMREYITAVVERYDDPQRILAYNVGVESGLFWIEEQDSSEPAARLWDYNPEVVAGFGPWLRQRYGTLAELNRVYRDHYRDFAEVQPPNSRFIQEQFMLINQVPWLDWRTYMCDVLTGYIHFKAGCVRDLRPDAVVAEQSYVIDPAVNGQDIWRTNAAMDAVGTSMFVSNTPGEHLQGSYWHDYFRSSGKGKPYWIWELRCGPNAWGLTSWGLPISAADTARLTWQAIGHEVKSVQYWNWRPHIGGIEVGGHAMTTRNGELTPRAERIGRIARTVNADADWYASLRFDPAGIAMLDPKLARIVATGEGSDRYVTEAQFGMYAAVRGLGHRVDFLHDDEVAAGGLDAYKVLLIPFGYAMDSRTAATVTAWVRNGGTLAAGMWCGAKDEHGYGQPFNPGLGLHEVFGAHEVELQPVLSPQESSGTDMSFSFGRMPSGEPVITLVAGVSDGGSAAAGQTFEGLAYLSRLAVQDGAQVVAVDETGAPVVVHHRFGAGRALLVGTVPARPVDQQFRVDGLSRLLDDLARDAGVVPPARLVEPTGRMVEVELLRGTSDRDLVVLLNATRESVAARVTLTGPARAAYDAETKEPVPFTTAGDEVGFDLTLEPGDGRAIVLERR</sequence>
<dbReference type="InterPro" id="IPR003476">
    <property type="entry name" value="Glyco_hydro_42"/>
</dbReference>
<evidence type="ECO:0000313" key="10">
    <source>
        <dbReference type="EMBL" id="GIG50137.1"/>
    </source>
</evidence>
<keyword evidence="7" id="KW-0326">Glycosidase</keyword>
<evidence type="ECO:0000256" key="2">
    <source>
        <dbReference type="ARBA" id="ARBA00005940"/>
    </source>
</evidence>
<evidence type="ECO:0000256" key="7">
    <source>
        <dbReference type="ARBA" id="ARBA00023295"/>
    </source>
</evidence>
<dbReference type="AlphaFoldDB" id="A0A919PTW8"/>
<evidence type="ECO:0000256" key="5">
    <source>
        <dbReference type="ARBA" id="ARBA00022801"/>
    </source>
</evidence>
<dbReference type="Pfam" id="PF02449">
    <property type="entry name" value="Glyco_hydro_42"/>
    <property type="match status" value="1"/>
</dbReference>
<name>A0A919PTW8_9ACTN</name>
<evidence type="ECO:0000256" key="6">
    <source>
        <dbReference type="ARBA" id="ARBA00022833"/>
    </source>
</evidence>